<evidence type="ECO:0000313" key="1">
    <source>
        <dbReference type="EMBL" id="CAE2225323.1"/>
    </source>
</evidence>
<protein>
    <submittedName>
        <fullName evidence="1">Uncharacterized protein</fullName>
    </submittedName>
</protein>
<organism evidence="1">
    <name type="scientific">Prymnesium polylepis</name>
    <dbReference type="NCBI Taxonomy" id="72548"/>
    <lineage>
        <taxon>Eukaryota</taxon>
        <taxon>Haptista</taxon>
        <taxon>Haptophyta</taxon>
        <taxon>Prymnesiophyceae</taxon>
        <taxon>Prymnesiales</taxon>
        <taxon>Prymnesiaceae</taxon>
        <taxon>Prymnesium</taxon>
    </lineage>
</organism>
<proteinExistence type="predicted"/>
<name>A0A7S4ICK5_9EUKA</name>
<gene>
    <name evidence="1" type="ORF">CPOL0286_LOCUS9870</name>
</gene>
<dbReference type="EMBL" id="HBKO01021848">
    <property type="protein sequence ID" value="CAE2225323.1"/>
    <property type="molecule type" value="Transcribed_RNA"/>
</dbReference>
<accession>A0A7S4ICK5</accession>
<reference evidence="1" key="1">
    <citation type="submission" date="2021-01" db="EMBL/GenBank/DDBJ databases">
        <authorList>
            <person name="Corre E."/>
            <person name="Pelletier E."/>
            <person name="Niang G."/>
            <person name="Scheremetjew M."/>
            <person name="Finn R."/>
            <person name="Kale V."/>
            <person name="Holt S."/>
            <person name="Cochrane G."/>
            <person name="Meng A."/>
            <person name="Brown T."/>
            <person name="Cohen L."/>
        </authorList>
    </citation>
    <scope>NUCLEOTIDE SEQUENCE</scope>
    <source>
        <strain evidence="1">UIO037</strain>
    </source>
</reference>
<sequence length="197" mass="21027">MKVPNGLSPLVGYIGTASPANIDGSKFKDRAFTSTLLVRFSYPSGWLPLLPSITENGEAGTLGANNFIKGDSANFASVPAKADLKVDGITKPMLQNLLVAQMASDVYEDVKVNKLKAVTQPDGTEMVIFDFSYTLLTRAGFTVNRRGVGSALPTSDALVGIVAATTTLRYKELEESLRGTADSFRAYPVKTPGFNLV</sequence>
<dbReference type="AlphaFoldDB" id="A0A7S4ICK5"/>